<reference evidence="2" key="1">
    <citation type="submission" date="2017-03" db="EMBL/GenBank/DDBJ databases">
        <title>Phytopthora megakarya and P. palmivora, two closely related causual agents of cacao black pod achieved similar genome size and gene model numbers by different mechanisms.</title>
        <authorList>
            <person name="Ali S."/>
            <person name="Shao J."/>
            <person name="Larry D.J."/>
            <person name="Kronmiller B."/>
            <person name="Shen D."/>
            <person name="Strem M.D."/>
            <person name="Melnick R.L."/>
            <person name="Guiltinan M.J."/>
            <person name="Tyler B.M."/>
            <person name="Meinhardt L.W."/>
            <person name="Bailey B.A."/>
        </authorList>
    </citation>
    <scope>NUCLEOTIDE SEQUENCE [LARGE SCALE GENOMIC DNA]</scope>
    <source>
        <strain evidence="2">zdho120</strain>
    </source>
</reference>
<sequence>MCRRCDSSTKYGDLVKAISHSKYDQPRGVKAGGIRSGQVHVLIVVPEEESGVFNRCNNLFFNQAPRVDKVNNLLEFSSMMPLTQCRTLYVRLSYKSSLLMLL</sequence>
<evidence type="ECO:0000313" key="1">
    <source>
        <dbReference type="EMBL" id="OWY99906.1"/>
    </source>
</evidence>
<dbReference type="Proteomes" id="UP000198211">
    <property type="component" value="Unassembled WGS sequence"/>
</dbReference>
<proteinExistence type="predicted"/>
<dbReference type="AlphaFoldDB" id="A0A225V5B4"/>
<protein>
    <submittedName>
        <fullName evidence="1">Crinkler (CRN)</fullName>
    </submittedName>
</protein>
<gene>
    <name evidence="1" type="ORF">PHMEG_00029012</name>
</gene>
<dbReference type="EMBL" id="NBNE01008063">
    <property type="protein sequence ID" value="OWY99906.1"/>
    <property type="molecule type" value="Genomic_DNA"/>
</dbReference>
<evidence type="ECO:0000313" key="2">
    <source>
        <dbReference type="Proteomes" id="UP000198211"/>
    </source>
</evidence>
<organism evidence="1 2">
    <name type="scientific">Phytophthora megakarya</name>
    <dbReference type="NCBI Taxonomy" id="4795"/>
    <lineage>
        <taxon>Eukaryota</taxon>
        <taxon>Sar</taxon>
        <taxon>Stramenopiles</taxon>
        <taxon>Oomycota</taxon>
        <taxon>Peronosporomycetes</taxon>
        <taxon>Peronosporales</taxon>
        <taxon>Peronosporaceae</taxon>
        <taxon>Phytophthora</taxon>
    </lineage>
</organism>
<keyword evidence="2" id="KW-1185">Reference proteome</keyword>
<name>A0A225V5B4_9STRA</name>
<accession>A0A225V5B4</accession>
<comment type="caution">
    <text evidence="1">The sequence shown here is derived from an EMBL/GenBank/DDBJ whole genome shotgun (WGS) entry which is preliminary data.</text>
</comment>